<dbReference type="AlphaFoldDB" id="A0A6S6U820"/>
<evidence type="ECO:0000256" key="2">
    <source>
        <dbReference type="PIRSR" id="PIRSR613078-2"/>
    </source>
</evidence>
<dbReference type="InterPro" id="IPR050275">
    <property type="entry name" value="PGM_Phosphatase"/>
</dbReference>
<reference evidence="3" key="1">
    <citation type="submission" date="2020-01" db="EMBL/GenBank/DDBJ databases">
        <authorList>
            <person name="Meier V. D."/>
            <person name="Meier V D."/>
        </authorList>
    </citation>
    <scope>NUCLEOTIDE SEQUENCE</scope>
    <source>
        <strain evidence="3">HLG_WM_MAG_09</strain>
    </source>
</reference>
<feature type="binding site" evidence="2">
    <location>
        <begin position="8"/>
        <end position="15"/>
    </location>
    <ligand>
        <name>substrate</name>
    </ligand>
</feature>
<feature type="active site" description="Proton donor/acceptor" evidence="1">
    <location>
        <position position="77"/>
    </location>
</feature>
<dbReference type="Gene3D" id="3.40.50.1240">
    <property type="entry name" value="Phosphoglycerate mutase-like"/>
    <property type="match status" value="1"/>
</dbReference>
<protein>
    <submittedName>
        <fullName evidence="3">Histidine phosphatase family protein</fullName>
    </submittedName>
</protein>
<evidence type="ECO:0000313" key="3">
    <source>
        <dbReference type="EMBL" id="CAA6829276.1"/>
    </source>
</evidence>
<dbReference type="SUPFAM" id="SSF53254">
    <property type="entry name" value="Phosphoglycerate mutase-like"/>
    <property type="match status" value="1"/>
</dbReference>
<proteinExistence type="predicted"/>
<dbReference type="Pfam" id="PF00300">
    <property type="entry name" value="His_Phos_1"/>
    <property type="match status" value="1"/>
</dbReference>
<dbReference type="EMBL" id="CACVAT010000511">
    <property type="protein sequence ID" value="CAA6829276.1"/>
    <property type="molecule type" value="Genomic_DNA"/>
</dbReference>
<dbReference type="GO" id="GO:0016791">
    <property type="term" value="F:phosphatase activity"/>
    <property type="evidence" value="ECO:0007669"/>
    <property type="project" value="TreeGrafter"/>
</dbReference>
<dbReference type="SMART" id="SM00855">
    <property type="entry name" value="PGAM"/>
    <property type="match status" value="1"/>
</dbReference>
<feature type="active site" description="Tele-phosphohistidine intermediate" evidence="1">
    <location>
        <position position="9"/>
    </location>
</feature>
<feature type="binding site" evidence="2">
    <location>
        <position position="57"/>
    </location>
    <ligand>
        <name>substrate</name>
    </ligand>
</feature>
<dbReference type="PANTHER" id="PTHR48100">
    <property type="entry name" value="BROAD-SPECIFICITY PHOSPHATASE YOR283W-RELATED"/>
    <property type="match status" value="1"/>
</dbReference>
<organism evidence="3">
    <name type="scientific">uncultured Thiotrichaceae bacterium</name>
    <dbReference type="NCBI Taxonomy" id="298394"/>
    <lineage>
        <taxon>Bacteria</taxon>
        <taxon>Pseudomonadati</taxon>
        <taxon>Pseudomonadota</taxon>
        <taxon>Gammaproteobacteria</taxon>
        <taxon>Thiotrichales</taxon>
        <taxon>Thiotrichaceae</taxon>
        <taxon>environmental samples</taxon>
    </lineage>
</organism>
<sequence length="203" mass="23327">MLEVITLRHGLTEWNKEKRMQGQTDIPLSPEGIQILEQYTVPAQWYEYDWHCSPLKRAKQTAECLGLKAQTHKPLSEMNWGDWEGRTHAELKAHYGQQVFSEFEDKGLDLQPPNGESPRQVQQRVSAWIDTMTGTEDTPAPIGIVVHKGVIRAMLAAAYDWNMLNKPPVKLDYQAAQRFGWDKHKQCWLLLEANIQLLPEIPA</sequence>
<name>A0A6S6U820_9GAMM</name>
<gene>
    <name evidence="3" type="ORF">HELGO_WM21975</name>
</gene>
<dbReference type="CDD" id="cd07067">
    <property type="entry name" value="HP_PGM_like"/>
    <property type="match status" value="1"/>
</dbReference>
<accession>A0A6S6U820</accession>
<dbReference type="InterPro" id="IPR029033">
    <property type="entry name" value="His_PPase_superfam"/>
</dbReference>
<dbReference type="InterPro" id="IPR013078">
    <property type="entry name" value="His_Pase_superF_clade-1"/>
</dbReference>
<evidence type="ECO:0000256" key="1">
    <source>
        <dbReference type="PIRSR" id="PIRSR613078-1"/>
    </source>
</evidence>